<dbReference type="FunFam" id="3.30.70.270:FF:000020">
    <property type="entry name" value="Transposon Tf2-6 polyprotein-like Protein"/>
    <property type="match status" value="1"/>
</dbReference>
<sequence>MSWLKLHNPTIDWPNKHITFNSQYCNNTCLSVSNSILGNVGGTSNHLEGIPEDLGGVEVIEPLEGIPRETGGTVDSPLESIPVELRNFAEVFSEDMKVMELPPHRPFDLGIDLIDPDKPVKAMVYPLKASDDEELRKLLKEQLDKGLICPSKSKYGSPVHFVNKKNGKRRMVVDYRSLNANTVKNAYPLLLIQSLIEKLRGAKYFSTIDLKSGYNLVWIKEGDEWKTAFKTKYGLFEYLVMPFGLCNAPAAFQHFMNEILRDILDVYVVVYLDNILIFSESRELHTKHLQEVLKRLQDNACYCNLEKCNFYASEVDYLGVIANGEGVKADPKKITQAVDWATPRSVKGVQEFLGFINFYRRFIHNFSKLAQPLYQLLQKNIPWEWGERQEVSFKALKQALIESPVLIQPDPYKEFFLECDTSDFAMGAVLNQKDSDDKLHPVAFLSKSLAPAERNYDIFDKELLAVVRALKEWRHLLEGTVIPVKILTDHKNLEYFQTKRDLNQRQLRWMGFLADYNYRIVYRLGAQNRKADILSHHEDHKSVVKEGGETPVLISPELFIAAIQTDSDLNDLIRDALHDDKAVHKILKSLEEDIPAGVVDWHKELVRVPLTDSTKALPMFIRSDPSSPTKKTGMAVATKSNVLAVLNPGSTGNVVWRREFDQSEGRILQYKTHRDALVSISGPGGSHVRLFEAFTGSLLWERQLHSPSLGRLLEPANLGVDVAFWHELSDIDAYVLTNGHTVSRLEGKSGKTVWSWNTDDISTLLTRVVLSSTSIHTVGLTKTDSYALTITTLDRQTGALVSQSQIPSQITRGMRDVFVLNTHDTKAPAVVWFEKHDGTLHSVVLDSNILSPEIASTKTRFAKVHDVQLDNEGLFVAETKDELPYVFGMYSTGLKQEWDFDDSAVSKSETPSLFSGSLDREGNAYIARVFWSLSTGLAHIHTYAAHGSEGKGISTGATFPFNTAEHGVIVHCAIDAFMPHSYSIQHRMLLTTSTGAVQLWQLHDLQWTRDEALTDIKVAALVDLPERKIAEEIASSEHRGFLERLIFHIVAAQNLPQYIAQFSKRFATGTYTITPGSSSSLDRDPFGFRKVLVVATGYGTLLGIDTAQGNVVWRKIIGVSSTGPADVIPFKMFVTKSALEGPDPEVILVAEKKLRGKKTKTSVVFHFAALTGRWVSGGAAGIQVSETEVAEAFILPGQSNTIGIVSADGKVHVYPKSQPTVDGASQLYFTRAIGSELRGFALESDLSTPAIETWKKAFTLPATFPNTAASRLEVIHRSVSPIASYGKVMGDRSTLYKYLNPNVAAVLAADCAVRVVDLVSGAIVFDSGALPAPCVPPKVAFVENWLVYAHEVGGNSTDKGTKVVSVELYEGLGKDDKTHSVESSSFSEKSVKMHAIQQSFLFPYPIVALGTTSTKFGISTKGLMLATSKNQIYHLHRRILDPRRPLQKPTAQDQEEMLFQYEPVLPPDTRRIVTHKNQVLGTKHIIGAPTLLESTSCVLAYGPDLFHTRVTPSGTFDLLGAGFNKLQLLLTTVGLSVATVVVRPLVARKQQHAVWYQ</sequence>
<comment type="subunit">
    <text evidence="3">Component of the ER membrane protein complex (EMC).</text>
</comment>
<evidence type="ECO:0000256" key="16">
    <source>
        <dbReference type="ARBA" id="ARBA00023180"/>
    </source>
</evidence>
<dbReference type="GO" id="GO:0016787">
    <property type="term" value="F:hydrolase activity"/>
    <property type="evidence" value="ECO:0007669"/>
    <property type="project" value="UniProtKB-KW"/>
</dbReference>
<dbReference type="InterPro" id="IPR000477">
    <property type="entry name" value="RT_dom"/>
</dbReference>
<keyword evidence="12" id="KW-0256">Endoplasmic reticulum</keyword>
<dbReference type="Gene3D" id="3.10.10.10">
    <property type="entry name" value="HIV Type 1 Reverse Transcriptase, subunit A, domain 1"/>
    <property type="match status" value="1"/>
</dbReference>
<keyword evidence="16" id="KW-0325">Glycoprotein</keyword>
<keyword evidence="7" id="KW-0548">Nucleotidyltransferase</keyword>
<dbReference type="EMBL" id="CP059666">
    <property type="protein sequence ID" value="QRW23046.1"/>
    <property type="molecule type" value="Genomic_DNA"/>
</dbReference>
<keyword evidence="10" id="KW-0255">Endonuclease</keyword>
<dbReference type="RefSeq" id="XP_043183283.1">
    <property type="nucleotide sequence ID" value="XM_043327898.1"/>
</dbReference>
<keyword evidence="9" id="KW-0732">Signal</keyword>
<dbReference type="PROSITE" id="PS50878">
    <property type="entry name" value="RT_POL"/>
    <property type="match status" value="1"/>
</dbReference>
<keyword evidence="13" id="KW-0695">RNA-directed DNA polymerase</keyword>
<dbReference type="Pfam" id="PF17917">
    <property type="entry name" value="RT_RNaseH"/>
    <property type="match status" value="1"/>
</dbReference>
<evidence type="ECO:0000259" key="17">
    <source>
        <dbReference type="PROSITE" id="PS50878"/>
    </source>
</evidence>
<dbReference type="InterPro" id="IPR011678">
    <property type="entry name" value="EMC1_C"/>
</dbReference>
<dbReference type="InterPro" id="IPR041373">
    <property type="entry name" value="RT_RNaseH"/>
</dbReference>
<dbReference type="GeneID" id="67030361"/>
<evidence type="ECO:0000256" key="11">
    <source>
        <dbReference type="ARBA" id="ARBA00022801"/>
    </source>
</evidence>
<evidence type="ECO:0000256" key="13">
    <source>
        <dbReference type="ARBA" id="ARBA00022918"/>
    </source>
</evidence>
<dbReference type="Proteomes" id="UP000650533">
    <property type="component" value="Chromosome 9"/>
</dbReference>
<keyword evidence="14" id="KW-1133">Transmembrane helix</keyword>
<dbReference type="InterPro" id="IPR026895">
    <property type="entry name" value="EMC1"/>
</dbReference>
<comment type="subcellular location">
    <subcellularLocation>
        <location evidence="1">Endoplasmic reticulum membrane</location>
        <topology evidence="1">Single-pass type I membrane protein</topology>
    </subcellularLocation>
</comment>
<evidence type="ECO:0000256" key="9">
    <source>
        <dbReference type="ARBA" id="ARBA00022729"/>
    </source>
</evidence>
<evidence type="ECO:0000256" key="4">
    <source>
        <dbReference type="ARBA" id="ARBA00020824"/>
    </source>
</evidence>
<evidence type="ECO:0000256" key="2">
    <source>
        <dbReference type="ARBA" id="ARBA00007904"/>
    </source>
</evidence>
<dbReference type="CDD" id="cd09274">
    <property type="entry name" value="RNase_HI_RT_Ty3"/>
    <property type="match status" value="1"/>
</dbReference>
<evidence type="ECO:0000256" key="10">
    <source>
        <dbReference type="ARBA" id="ARBA00022759"/>
    </source>
</evidence>
<dbReference type="GO" id="GO:0034975">
    <property type="term" value="P:protein folding in endoplasmic reticulum"/>
    <property type="evidence" value="ECO:0007669"/>
    <property type="project" value="TreeGrafter"/>
</dbReference>
<proteinExistence type="inferred from homology"/>
<dbReference type="Pfam" id="PF25293">
    <property type="entry name" value="Beta-prop_EMC1_N"/>
    <property type="match status" value="1"/>
</dbReference>
<dbReference type="InterPro" id="IPR011047">
    <property type="entry name" value="Quinoprotein_ADH-like_sf"/>
</dbReference>
<evidence type="ECO:0000256" key="8">
    <source>
        <dbReference type="ARBA" id="ARBA00022722"/>
    </source>
</evidence>
<dbReference type="FunFam" id="3.10.20.370:FF:000001">
    <property type="entry name" value="Retrovirus-related Pol polyprotein from transposon 17.6-like protein"/>
    <property type="match status" value="1"/>
</dbReference>
<gene>
    <name evidence="18" type="ORF">RhiXN_08082</name>
</gene>
<evidence type="ECO:0000256" key="7">
    <source>
        <dbReference type="ARBA" id="ARBA00022695"/>
    </source>
</evidence>
<evidence type="ECO:0000256" key="6">
    <source>
        <dbReference type="ARBA" id="ARBA00022692"/>
    </source>
</evidence>
<evidence type="ECO:0000256" key="5">
    <source>
        <dbReference type="ARBA" id="ARBA00022679"/>
    </source>
</evidence>
<dbReference type="GO" id="GO:0004519">
    <property type="term" value="F:endonuclease activity"/>
    <property type="evidence" value="ECO:0007669"/>
    <property type="project" value="UniProtKB-KW"/>
</dbReference>
<dbReference type="InterPro" id="IPR043502">
    <property type="entry name" value="DNA/RNA_pol_sf"/>
</dbReference>
<dbReference type="InterPro" id="IPR058545">
    <property type="entry name" value="Beta-prop_EMC1_1st"/>
</dbReference>
<evidence type="ECO:0000256" key="1">
    <source>
        <dbReference type="ARBA" id="ARBA00004115"/>
    </source>
</evidence>
<dbReference type="SUPFAM" id="SSF50998">
    <property type="entry name" value="Quinoprotein alcohol dehydrogenase-like"/>
    <property type="match status" value="1"/>
</dbReference>
<name>A0A8H8P340_9AGAM</name>
<dbReference type="PANTHER" id="PTHR21573:SF0">
    <property type="entry name" value="ER MEMBRANE PROTEIN COMPLEX SUBUNIT 1"/>
    <property type="match status" value="1"/>
</dbReference>
<evidence type="ECO:0000313" key="19">
    <source>
        <dbReference type="Proteomes" id="UP000650533"/>
    </source>
</evidence>
<dbReference type="Gene3D" id="3.10.20.370">
    <property type="match status" value="1"/>
</dbReference>
<dbReference type="Gene3D" id="2.130.10.10">
    <property type="entry name" value="YVTN repeat-like/Quinoprotein amine dehydrogenase"/>
    <property type="match status" value="1"/>
</dbReference>
<organism evidence="18 19">
    <name type="scientific">Rhizoctonia solani</name>
    <dbReference type="NCBI Taxonomy" id="456999"/>
    <lineage>
        <taxon>Eukaryota</taxon>
        <taxon>Fungi</taxon>
        <taxon>Dikarya</taxon>
        <taxon>Basidiomycota</taxon>
        <taxon>Agaricomycotina</taxon>
        <taxon>Agaricomycetes</taxon>
        <taxon>Cantharellales</taxon>
        <taxon>Ceratobasidiaceae</taxon>
        <taxon>Rhizoctonia</taxon>
    </lineage>
</organism>
<accession>A0A8H8P340</accession>
<evidence type="ECO:0000256" key="12">
    <source>
        <dbReference type="ARBA" id="ARBA00022824"/>
    </source>
</evidence>
<dbReference type="SUPFAM" id="SSF56672">
    <property type="entry name" value="DNA/RNA polymerases"/>
    <property type="match status" value="1"/>
</dbReference>
<keyword evidence="11" id="KW-0378">Hydrolase</keyword>
<evidence type="ECO:0000313" key="18">
    <source>
        <dbReference type="EMBL" id="QRW23046.1"/>
    </source>
</evidence>
<evidence type="ECO:0000256" key="14">
    <source>
        <dbReference type="ARBA" id="ARBA00022989"/>
    </source>
</evidence>
<dbReference type="GO" id="GO:0072546">
    <property type="term" value="C:EMC complex"/>
    <property type="evidence" value="ECO:0007669"/>
    <property type="project" value="InterPro"/>
</dbReference>
<keyword evidence="8" id="KW-0540">Nuclease</keyword>
<dbReference type="GO" id="GO:0003964">
    <property type="term" value="F:RNA-directed DNA polymerase activity"/>
    <property type="evidence" value="ECO:0007669"/>
    <property type="project" value="UniProtKB-KW"/>
</dbReference>
<dbReference type="CDD" id="cd01647">
    <property type="entry name" value="RT_LTR"/>
    <property type="match status" value="1"/>
</dbReference>
<reference evidence="18" key="1">
    <citation type="submission" date="2020-05" db="EMBL/GenBank/DDBJ databases">
        <title>Evolutionary and genomic comparisons of hybrid uninucleate and nonhybrid Rhizoctonia fungi.</title>
        <authorList>
            <person name="Li C."/>
            <person name="Chen X."/>
        </authorList>
    </citation>
    <scope>NUCLEOTIDE SEQUENCE</scope>
    <source>
        <strain evidence="18">AG-1 IA</strain>
    </source>
</reference>
<evidence type="ECO:0000256" key="15">
    <source>
        <dbReference type="ARBA" id="ARBA00023136"/>
    </source>
</evidence>
<dbReference type="Pfam" id="PF00078">
    <property type="entry name" value="RVT_1"/>
    <property type="match status" value="1"/>
</dbReference>
<evidence type="ECO:0000256" key="3">
    <source>
        <dbReference type="ARBA" id="ARBA00011276"/>
    </source>
</evidence>
<feature type="domain" description="Reverse transcriptase" evidence="17">
    <location>
        <begin position="143"/>
        <end position="322"/>
    </location>
</feature>
<dbReference type="KEGG" id="rsx:RhiXN_08082"/>
<keyword evidence="6" id="KW-0812">Transmembrane</keyword>
<dbReference type="Pfam" id="PF07774">
    <property type="entry name" value="EMC1_C"/>
    <property type="match status" value="1"/>
</dbReference>
<comment type="similarity">
    <text evidence="2">Belongs to the EMC1 family.</text>
</comment>
<keyword evidence="15" id="KW-0472">Membrane</keyword>
<dbReference type="PANTHER" id="PTHR21573">
    <property type="entry name" value="ER MEMBRANE PROTEIN COMPLEX SUBUNIT 1"/>
    <property type="match status" value="1"/>
</dbReference>
<keyword evidence="5" id="KW-0808">Transferase</keyword>
<protein>
    <recommendedName>
        <fullName evidence="4">ER membrane protein complex subunit 1</fullName>
    </recommendedName>
</protein>
<dbReference type="Gene3D" id="3.30.70.270">
    <property type="match status" value="2"/>
</dbReference>
<dbReference type="InterPro" id="IPR043128">
    <property type="entry name" value="Rev_trsase/Diguanyl_cyclase"/>
</dbReference>
<dbReference type="InterPro" id="IPR015943">
    <property type="entry name" value="WD40/YVTN_repeat-like_dom_sf"/>
</dbReference>